<keyword evidence="5" id="KW-0611">Plant defense</keyword>
<evidence type="ECO:0000256" key="4">
    <source>
        <dbReference type="ARBA" id="ARBA00022737"/>
    </source>
</evidence>
<evidence type="ECO:0000313" key="13">
    <source>
        <dbReference type="EMBL" id="KAK2983086.1"/>
    </source>
</evidence>
<evidence type="ECO:0000256" key="8">
    <source>
        <dbReference type="PROSITE-ProRule" id="PRU00285"/>
    </source>
</evidence>
<dbReference type="InterPro" id="IPR002068">
    <property type="entry name" value="A-crystallin/Hsp20_dom"/>
</dbReference>
<evidence type="ECO:0000256" key="6">
    <source>
        <dbReference type="ARBA" id="ARBA00022989"/>
    </source>
</evidence>
<keyword evidence="14" id="KW-1185">Reference proteome</keyword>
<dbReference type="GO" id="GO:0005886">
    <property type="term" value="C:plasma membrane"/>
    <property type="evidence" value="ECO:0007669"/>
    <property type="project" value="UniProtKB-SubCell"/>
</dbReference>
<evidence type="ECO:0000256" key="1">
    <source>
        <dbReference type="ARBA" id="ARBA00004162"/>
    </source>
</evidence>
<sequence>MAMTPRVRGVSPVPPRPRLRRVYEDFRPTSERQQQEEFDLLSVFLPGFTKENIKVTTEGRTTVRVRGERLVAGNRWNRFQEAFQAPENCDMSRVLRKFDSGILTVTMPRKTTATQVAPEAEAKTEPPSTPYVGADARAEQKSQKAKEDIPPQATSSVLDTGKPADTDISSPQRTAREPKRPTGEGETPPKITPIVHVDRQTDGRKSFEGTTTDSQKIPSKPESQKGKEETPIAATSGTDERKQKDEKEPSESETKEKATKKTAGRESMRQEKGRDSEAKAKETTKVTAFGGYEGESSKKTVNGIPYEPNEERKLMVNMGAAVLVIVAVGAYVAYTFGSSGKAKQ</sequence>
<keyword evidence="2" id="KW-1003">Cell membrane</keyword>
<keyword evidence="3 11" id="KW-0812">Transmembrane</keyword>
<evidence type="ECO:0000256" key="10">
    <source>
        <dbReference type="SAM" id="MobiDB-lite"/>
    </source>
</evidence>
<evidence type="ECO:0000256" key="2">
    <source>
        <dbReference type="ARBA" id="ARBA00022475"/>
    </source>
</evidence>
<evidence type="ECO:0000256" key="7">
    <source>
        <dbReference type="ARBA" id="ARBA00023136"/>
    </source>
</evidence>
<dbReference type="GO" id="GO:0034605">
    <property type="term" value="P:cellular response to heat"/>
    <property type="evidence" value="ECO:0007669"/>
    <property type="project" value="TreeGrafter"/>
</dbReference>
<comment type="caution">
    <text evidence="13">The sequence shown here is derived from an EMBL/GenBank/DDBJ whole genome shotgun (WGS) entry which is preliminary data.</text>
</comment>
<accession>A0AA88UI95</accession>
<keyword evidence="4" id="KW-0677">Repeat</keyword>
<keyword evidence="7 11" id="KW-0472">Membrane</keyword>
<name>A0AA88UI95_9ASTE</name>
<keyword evidence="6 11" id="KW-1133">Transmembrane helix</keyword>
<evidence type="ECO:0000256" key="3">
    <source>
        <dbReference type="ARBA" id="ARBA00022692"/>
    </source>
</evidence>
<dbReference type="PANTHER" id="PTHR43670">
    <property type="entry name" value="HEAT SHOCK PROTEIN 26"/>
    <property type="match status" value="1"/>
</dbReference>
<feature type="compositionally biased region" description="Basic and acidic residues" evidence="10">
    <location>
        <begin position="174"/>
        <end position="183"/>
    </location>
</feature>
<dbReference type="Proteomes" id="UP001187471">
    <property type="component" value="Unassembled WGS sequence"/>
</dbReference>
<protein>
    <recommendedName>
        <fullName evidence="12">SHSP domain-containing protein</fullName>
    </recommendedName>
</protein>
<feature type="transmembrane region" description="Helical" evidence="11">
    <location>
        <begin position="314"/>
        <end position="334"/>
    </location>
</feature>
<feature type="compositionally biased region" description="Basic and acidic residues" evidence="10">
    <location>
        <begin position="238"/>
        <end position="284"/>
    </location>
</feature>
<reference evidence="13" key="1">
    <citation type="submission" date="2022-12" db="EMBL/GenBank/DDBJ databases">
        <title>Draft genome assemblies for two species of Escallonia (Escalloniales).</title>
        <authorList>
            <person name="Chanderbali A."/>
            <person name="Dervinis C."/>
            <person name="Anghel I."/>
            <person name="Soltis D."/>
            <person name="Soltis P."/>
            <person name="Zapata F."/>
        </authorList>
    </citation>
    <scope>NUCLEOTIDE SEQUENCE</scope>
    <source>
        <strain evidence="13">UCBG92.1500</strain>
        <tissue evidence="13">Leaf</tissue>
    </source>
</reference>
<evidence type="ECO:0000256" key="5">
    <source>
        <dbReference type="ARBA" id="ARBA00022821"/>
    </source>
</evidence>
<evidence type="ECO:0000259" key="12">
    <source>
        <dbReference type="PROSITE" id="PS01031"/>
    </source>
</evidence>
<organism evidence="13 14">
    <name type="scientific">Escallonia rubra</name>
    <dbReference type="NCBI Taxonomy" id="112253"/>
    <lineage>
        <taxon>Eukaryota</taxon>
        <taxon>Viridiplantae</taxon>
        <taxon>Streptophyta</taxon>
        <taxon>Embryophyta</taxon>
        <taxon>Tracheophyta</taxon>
        <taxon>Spermatophyta</taxon>
        <taxon>Magnoliopsida</taxon>
        <taxon>eudicotyledons</taxon>
        <taxon>Gunneridae</taxon>
        <taxon>Pentapetalae</taxon>
        <taxon>asterids</taxon>
        <taxon>campanulids</taxon>
        <taxon>Escalloniales</taxon>
        <taxon>Escalloniaceae</taxon>
        <taxon>Escallonia</taxon>
    </lineage>
</organism>
<feature type="compositionally biased region" description="Basic and acidic residues" evidence="10">
    <location>
        <begin position="196"/>
        <end position="207"/>
    </location>
</feature>
<evidence type="ECO:0000256" key="11">
    <source>
        <dbReference type="SAM" id="Phobius"/>
    </source>
</evidence>
<dbReference type="EMBL" id="JAVXUO010001361">
    <property type="protein sequence ID" value="KAK2983086.1"/>
    <property type="molecule type" value="Genomic_DNA"/>
</dbReference>
<dbReference type="Pfam" id="PF00011">
    <property type="entry name" value="HSP20"/>
    <property type="match status" value="1"/>
</dbReference>
<evidence type="ECO:0000256" key="9">
    <source>
        <dbReference type="RuleBase" id="RU003616"/>
    </source>
</evidence>
<dbReference type="PANTHER" id="PTHR43670:SF121">
    <property type="entry name" value="PROTEIN RESTRICTED TEV MOVEMENT 2"/>
    <property type="match status" value="1"/>
</dbReference>
<proteinExistence type="inferred from homology"/>
<dbReference type="GO" id="GO:0006952">
    <property type="term" value="P:defense response"/>
    <property type="evidence" value="ECO:0007669"/>
    <property type="project" value="UniProtKB-KW"/>
</dbReference>
<feature type="compositionally biased region" description="Polar residues" evidence="10">
    <location>
        <begin position="208"/>
        <end position="217"/>
    </location>
</feature>
<evidence type="ECO:0000313" key="14">
    <source>
        <dbReference type="Proteomes" id="UP001187471"/>
    </source>
</evidence>
<feature type="region of interest" description="Disordered" evidence="10">
    <location>
        <begin position="109"/>
        <end position="305"/>
    </location>
</feature>
<feature type="domain" description="SHSP" evidence="12">
    <location>
        <begin position="21"/>
        <end position="125"/>
    </location>
</feature>
<dbReference type="InterPro" id="IPR008978">
    <property type="entry name" value="HSP20-like_chaperone"/>
</dbReference>
<gene>
    <name evidence="13" type="ORF">RJ640_006473</name>
</gene>
<feature type="compositionally biased region" description="Basic and acidic residues" evidence="10">
    <location>
        <begin position="136"/>
        <end position="149"/>
    </location>
</feature>
<dbReference type="CDD" id="cd06464">
    <property type="entry name" value="ACD_sHsps-like"/>
    <property type="match status" value="1"/>
</dbReference>
<comment type="similarity">
    <text evidence="8 9">Belongs to the small heat shock protein (HSP20) family.</text>
</comment>
<dbReference type="AlphaFoldDB" id="A0AA88UI95"/>
<dbReference type="SUPFAM" id="SSF49764">
    <property type="entry name" value="HSP20-like chaperones"/>
    <property type="match status" value="1"/>
</dbReference>
<dbReference type="PROSITE" id="PS01031">
    <property type="entry name" value="SHSP"/>
    <property type="match status" value="1"/>
</dbReference>
<dbReference type="Gene3D" id="2.60.40.790">
    <property type="match status" value="1"/>
</dbReference>
<comment type="subcellular location">
    <subcellularLocation>
        <location evidence="1">Cell membrane</location>
        <topology evidence="1">Single-pass membrane protein</topology>
    </subcellularLocation>
</comment>